<reference evidence="5" key="2">
    <citation type="submission" date="2023-02" db="EMBL/GenBank/DDBJ databases">
        <authorList>
            <consortium name="DOE Joint Genome Institute"/>
            <person name="Mondo S.J."/>
            <person name="Chang Y."/>
            <person name="Wang Y."/>
            <person name="Ahrendt S."/>
            <person name="Andreopoulos W."/>
            <person name="Barry K."/>
            <person name="Beard J."/>
            <person name="Benny G.L."/>
            <person name="Blankenship S."/>
            <person name="Bonito G."/>
            <person name="Cuomo C."/>
            <person name="Desiro A."/>
            <person name="Gervers K.A."/>
            <person name="Hundley H."/>
            <person name="Kuo A."/>
            <person name="LaButti K."/>
            <person name="Lang B.F."/>
            <person name="Lipzen A."/>
            <person name="O'Donnell K."/>
            <person name="Pangilinan J."/>
            <person name="Reynolds N."/>
            <person name="Sandor L."/>
            <person name="Smith M.W."/>
            <person name="Tsang A."/>
            <person name="Grigoriev I.V."/>
            <person name="Stajich J.E."/>
            <person name="Spatafora J.W."/>
        </authorList>
    </citation>
    <scope>NUCLEOTIDE SEQUENCE</scope>
    <source>
        <strain evidence="5">RSA 2281</strain>
    </source>
</reference>
<proteinExistence type="predicted"/>
<dbReference type="SMART" id="SM00369">
    <property type="entry name" value="LRR_TYP"/>
    <property type="match status" value="15"/>
</dbReference>
<feature type="domain" description="Disease resistance R13L4/SHOC-2-like LRR" evidence="4">
    <location>
        <begin position="200"/>
        <end position="387"/>
    </location>
</feature>
<feature type="compositionally biased region" description="Low complexity" evidence="3">
    <location>
        <begin position="60"/>
        <end position="71"/>
    </location>
</feature>
<dbReference type="Proteomes" id="UP001209540">
    <property type="component" value="Unassembled WGS sequence"/>
</dbReference>
<keyword evidence="6" id="KW-1185">Reference proteome</keyword>
<reference evidence="5" key="1">
    <citation type="journal article" date="2022" name="IScience">
        <title>Evolution of zygomycete secretomes and the origins of terrestrial fungal ecologies.</title>
        <authorList>
            <person name="Chang Y."/>
            <person name="Wang Y."/>
            <person name="Mondo S."/>
            <person name="Ahrendt S."/>
            <person name="Andreopoulos W."/>
            <person name="Barry K."/>
            <person name="Beard J."/>
            <person name="Benny G.L."/>
            <person name="Blankenship S."/>
            <person name="Bonito G."/>
            <person name="Cuomo C."/>
            <person name="Desiro A."/>
            <person name="Gervers K.A."/>
            <person name="Hundley H."/>
            <person name="Kuo A."/>
            <person name="LaButti K."/>
            <person name="Lang B.F."/>
            <person name="Lipzen A."/>
            <person name="O'Donnell K."/>
            <person name="Pangilinan J."/>
            <person name="Reynolds N."/>
            <person name="Sandor L."/>
            <person name="Smith M.E."/>
            <person name="Tsang A."/>
            <person name="Grigoriev I.V."/>
            <person name="Stajich J.E."/>
            <person name="Spatafora J.W."/>
        </authorList>
    </citation>
    <scope>NUCLEOTIDE SEQUENCE</scope>
    <source>
        <strain evidence="5">RSA 2281</strain>
    </source>
</reference>
<dbReference type="InterPro" id="IPR032675">
    <property type="entry name" value="LRR_dom_sf"/>
</dbReference>
<dbReference type="PROSITE" id="PS51450">
    <property type="entry name" value="LRR"/>
    <property type="match status" value="4"/>
</dbReference>
<organism evidence="5 6">
    <name type="scientific">Phascolomyces articulosus</name>
    <dbReference type="NCBI Taxonomy" id="60185"/>
    <lineage>
        <taxon>Eukaryota</taxon>
        <taxon>Fungi</taxon>
        <taxon>Fungi incertae sedis</taxon>
        <taxon>Mucoromycota</taxon>
        <taxon>Mucoromycotina</taxon>
        <taxon>Mucoromycetes</taxon>
        <taxon>Mucorales</taxon>
        <taxon>Lichtheimiaceae</taxon>
        <taxon>Phascolomyces</taxon>
    </lineage>
</organism>
<evidence type="ECO:0000313" key="5">
    <source>
        <dbReference type="EMBL" id="KAI9278445.1"/>
    </source>
</evidence>
<evidence type="ECO:0000256" key="3">
    <source>
        <dbReference type="SAM" id="MobiDB-lite"/>
    </source>
</evidence>
<dbReference type="EMBL" id="JAIXMP010000001">
    <property type="protein sequence ID" value="KAI9278445.1"/>
    <property type="molecule type" value="Genomic_DNA"/>
</dbReference>
<dbReference type="InterPro" id="IPR001611">
    <property type="entry name" value="Leu-rich_rpt"/>
</dbReference>
<dbReference type="AlphaFoldDB" id="A0AAD5PJ86"/>
<protein>
    <recommendedName>
        <fullName evidence="4">Disease resistance R13L4/SHOC-2-like LRR domain-containing protein</fullName>
    </recommendedName>
</protein>
<gene>
    <name evidence="5" type="ORF">BDA99DRAFT_531199</name>
</gene>
<evidence type="ECO:0000259" key="4">
    <source>
        <dbReference type="Pfam" id="PF23598"/>
    </source>
</evidence>
<feature type="region of interest" description="Disordered" evidence="3">
    <location>
        <begin position="476"/>
        <end position="537"/>
    </location>
</feature>
<name>A0AAD5PJ86_9FUNG</name>
<dbReference type="Gene3D" id="3.80.10.10">
    <property type="entry name" value="Ribonuclease Inhibitor"/>
    <property type="match status" value="5"/>
</dbReference>
<dbReference type="PANTHER" id="PTHR48051">
    <property type="match status" value="1"/>
</dbReference>
<dbReference type="InterPro" id="IPR003591">
    <property type="entry name" value="Leu-rich_rpt_typical-subtyp"/>
</dbReference>
<dbReference type="InterPro" id="IPR050216">
    <property type="entry name" value="LRR_domain-containing"/>
</dbReference>
<evidence type="ECO:0000256" key="2">
    <source>
        <dbReference type="ARBA" id="ARBA00022737"/>
    </source>
</evidence>
<comment type="caution">
    <text evidence="5">The sequence shown here is derived from an EMBL/GenBank/DDBJ whole genome shotgun (WGS) entry which is preliminary data.</text>
</comment>
<dbReference type="Pfam" id="PF13855">
    <property type="entry name" value="LRR_8"/>
    <property type="match status" value="1"/>
</dbReference>
<dbReference type="SMART" id="SM00364">
    <property type="entry name" value="LRR_BAC"/>
    <property type="match status" value="7"/>
</dbReference>
<keyword evidence="1" id="KW-0433">Leucine-rich repeat</keyword>
<feature type="region of interest" description="Disordered" evidence="3">
    <location>
        <begin position="1"/>
        <end position="89"/>
    </location>
</feature>
<dbReference type="SUPFAM" id="SSF52058">
    <property type="entry name" value="L domain-like"/>
    <property type="match status" value="2"/>
</dbReference>
<evidence type="ECO:0000313" key="6">
    <source>
        <dbReference type="Proteomes" id="UP001209540"/>
    </source>
</evidence>
<sequence>MQKRSSLQPRPTKASMLRQQGQQQTSPRSTTPVSSTPTLPPPTTTTNKRNSKVQASEGIRAFMAAQRAVAAQRKKTTEKEETPQENSRSRIRVMTGANRYSYDDNDPFGMGEQKPNLKLQTLIRQAKSSGKLNLANRHLDRVPDEVWSMYHVDPNKIVVDFSSTDDAWYDSTELNKLIISDNSITDIDERLGQEFGALTLLDCRNNQLEKLPESLRQLQQLTVLHLSHNQIQTFPESIFDLERLRDLDLSHNQLTVVPPTIKRLGQLETLDLNDNLIQEVADEIGHLVKLRKLYLNQNQLVQLPLIHHLKNLKKLEELHLFKNQLRVLFVQEETGGAIELPSLSRLDVRQNNLAHIMEWGKESLLSLPKLKEMLLAMNHLSQASIGFVSLLKNTPHVQTLDISSNLFSEIPDAVIHDLSQLQRLDVSANHLRQLRNDLGQLKHLQVLSWEGNPLRSAPRNVSMAELIESLRSKMVLDQQEQGEEQEEAHDDHAAHHASAAAASTTFDPTTTKVPSSSSMDVVNPMHSPAPPKRASGTLDLSQKRLSELDPSELSSITTHPATLQLHHNMFDTIPMALFDHPLASTLVALDLDHNRIKTLSLTTLENTHVFPSLQKVSLSNNRITTLSFHDKEKDSFSLVFPQLIELNISINQLTQLPENLRDYLPRLRTLKANTNRIDKIIPQTLEGLEIIDLGNNDIGQLPPEIGRIETIRELILYGNRFRIPRPAVLDQGTRAVLEFLRRRLQN</sequence>
<dbReference type="SMART" id="SM00365">
    <property type="entry name" value="LRR_SD22"/>
    <property type="match status" value="6"/>
</dbReference>
<keyword evidence="2" id="KW-0677">Repeat</keyword>
<dbReference type="PANTHER" id="PTHR48051:SF1">
    <property type="entry name" value="RAS SUPPRESSOR PROTEIN 1"/>
    <property type="match status" value="1"/>
</dbReference>
<accession>A0AAD5PJ86</accession>
<dbReference type="Pfam" id="PF23598">
    <property type="entry name" value="LRR_14"/>
    <property type="match status" value="1"/>
</dbReference>
<evidence type="ECO:0000256" key="1">
    <source>
        <dbReference type="ARBA" id="ARBA00022614"/>
    </source>
</evidence>
<dbReference type="GO" id="GO:0005737">
    <property type="term" value="C:cytoplasm"/>
    <property type="evidence" value="ECO:0007669"/>
    <property type="project" value="TreeGrafter"/>
</dbReference>
<feature type="compositionally biased region" description="Polar residues" evidence="3">
    <location>
        <begin position="503"/>
        <end position="520"/>
    </location>
</feature>
<dbReference type="InterPro" id="IPR055414">
    <property type="entry name" value="LRR_R13L4/SHOC2-like"/>
</dbReference>
<feature type="compositionally biased region" description="Low complexity" evidence="3">
    <location>
        <begin position="25"/>
        <end position="37"/>
    </location>
</feature>